<feature type="transmembrane region" description="Helical" evidence="1">
    <location>
        <begin position="29"/>
        <end position="50"/>
    </location>
</feature>
<name>A0ABT6FM33_9FLAO</name>
<dbReference type="Proteomes" id="UP001153642">
    <property type="component" value="Unassembled WGS sequence"/>
</dbReference>
<protein>
    <submittedName>
        <fullName evidence="2">Uncharacterized protein</fullName>
    </submittedName>
</protein>
<keyword evidence="1" id="KW-0812">Transmembrane</keyword>
<keyword evidence="3" id="KW-1185">Reference proteome</keyword>
<evidence type="ECO:0000256" key="1">
    <source>
        <dbReference type="SAM" id="Phobius"/>
    </source>
</evidence>
<proteinExistence type="predicted"/>
<organism evidence="2 3">
    <name type="scientific">Galbibacter pacificus</name>
    <dbReference type="NCBI Taxonomy" id="2996052"/>
    <lineage>
        <taxon>Bacteria</taxon>
        <taxon>Pseudomonadati</taxon>
        <taxon>Bacteroidota</taxon>
        <taxon>Flavobacteriia</taxon>
        <taxon>Flavobacteriales</taxon>
        <taxon>Flavobacteriaceae</taxon>
        <taxon>Galbibacter</taxon>
    </lineage>
</organism>
<reference evidence="2" key="1">
    <citation type="submission" date="2022-11" db="EMBL/GenBank/DDBJ databases">
        <title>High-quality draft genome sequence of Galbibacter sp. strain CMA-7.</title>
        <authorList>
            <person name="Wei L."/>
            <person name="Dong C."/>
            <person name="Shao Z."/>
        </authorList>
    </citation>
    <scope>NUCLEOTIDE SEQUENCE</scope>
    <source>
        <strain evidence="2">CMA-7</strain>
    </source>
</reference>
<comment type="caution">
    <text evidence="2">The sequence shown here is derived from an EMBL/GenBank/DDBJ whole genome shotgun (WGS) entry which is preliminary data.</text>
</comment>
<keyword evidence="1" id="KW-1133">Transmembrane helix</keyword>
<accession>A0ABT6FM33</accession>
<gene>
    <name evidence="2" type="ORF">OSR52_00235</name>
</gene>
<dbReference type="RefSeq" id="WP_277898050.1">
    <property type="nucleotide sequence ID" value="NZ_JAPMUA010000001.1"/>
</dbReference>
<dbReference type="InterPro" id="IPR046635">
    <property type="entry name" value="DUF6747"/>
</dbReference>
<dbReference type="EMBL" id="JAPMUA010000001">
    <property type="protein sequence ID" value="MDG3584275.1"/>
    <property type="molecule type" value="Genomic_DNA"/>
</dbReference>
<evidence type="ECO:0000313" key="3">
    <source>
        <dbReference type="Proteomes" id="UP001153642"/>
    </source>
</evidence>
<sequence>MTTFLLLKQLYTNSFAELKNEYLATVLKALTWLCAFTLAVVIYAFFYRLFTGFPI</sequence>
<evidence type="ECO:0000313" key="2">
    <source>
        <dbReference type="EMBL" id="MDG3584275.1"/>
    </source>
</evidence>
<keyword evidence="1" id="KW-0472">Membrane</keyword>
<dbReference type="Pfam" id="PF20532">
    <property type="entry name" value="DUF6747"/>
    <property type="match status" value="1"/>
</dbReference>